<evidence type="ECO:0000313" key="3">
    <source>
        <dbReference type="Proteomes" id="UP000784294"/>
    </source>
</evidence>
<gene>
    <name evidence="2" type="ORF">PXEA_LOCUS19301</name>
</gene>
<accession>A0A3S5BZE6</accession>
<evidence type="ECO:0000256" key="1">
    <source>
        <dbReference type="SAM" id="Phobius"/>
    </source>
</evidence>
<dbReference type="Proteomes" id="UP000784294">
    <property type="component" value="Unassembled WGS sequence"/>
</dbReference>
<reference evidence="2" key="1">
    <citation type="submission" date="2018-11" db="EMBL/GenBank/DDBJ databases">
        <authorList>
            <consortium name="Pathogen Informatics"/>
        </authorList>
    </citation>
    <scope>NUCLEOTIDE SEQUENCE</scope>
</reference>
<keyword evidence="1" id="KW-0472">Membrane</keyword>
<proteinExistence type="predicted"/>
<keyword evidence="1" id="KW-0812">Transmembrane</keyword>
<evidence type="ECO:0000313" key="2">
    <source>
        <dbReference type="EMBL" id="VEL25861.1"/>
    </source>
</evidence>
<name>A0A3S5BZE6_9PLAT</name>
<keyword evidence="3" id="KW-1185">Reference proteome</keyword>
<comment type="caution">
    <text evidence="2">The sequence shown here is derived from an EMBL/GenBank/DDBJ whole genome shotgun (WGS) entry which is preliminary data.</text>
</comment>
<keyword evidence="1" id="KW-1133">Transmembrane helix</keyword>
<dbReference type="EMBL" id="CAAALY010076689">
    <property type="protein sequence ID" value="VEL25861.1"/>
    <property type="molecule type" value="Genomic_DNA"/>
</dbReference>
<protein>
    <submittedName>
        <fullName evidence="2">Uncharacterized protein</fullName>
    </submittedName>
</protein>
<feature type="transmembrane region" description="Helical" evidence="1">
    <location>
        <begin position="17"/>
        <end position="38"/>
    </location>
</feature>
<organism evidence="2 3">
    <name type="scientific">Protopolystoma xenopodis</name>
    <dbReference type="NCBI Taxonomy" id="117903"/>
    <lineage>
        <taxon>Eukaryota</taxon>
        <taxon>Metazoa</taxon>
        <taxon>Spiralia</taxon>
        <taxon>Lophotrochozoa</taxon>
        <taxon>Platyhelminthes</taxon>
        <taxon>Monogenea</taxon>
        <taxon>Polyopisthocotylea</taxon>
        <taxon>Polystomatidea</taxon>
        <taxon>Polystomatidae</taxon>
        <taxon>Protopolystoma</taxon>
    </lineage>
</organism>
<dbReference type="AlphaFoldDB" id="A0A3S5BZE6"/>
<sequence>MNEDFGDTVCSNPAPPSPFHCSVCLLLLLLLPPLLLFVHLSSAFSLSLPLSHPVSLLMCRSRSLSDSLHQLHSPETDVTYAS</sequence>